<evidence type="ECO:0000256" key="9">
    <source>
        <dbReference type="ARBA" id="ARBA00023136"/>
    </source>
</evidence>
<keyword evidence="7" id="KW-0029">Amino-acid transport</keyword>
<reference evidence="13 15" key="2">
    <citation type="submission" date="2019-06" db="EMBL/GenBank/DDBJ databases">
        <title>Pseudomonas bimorpha sp. nov. isolated from bovine raw milk and skim milk concentrate.</title>
        <authorList>
            <person name="Hofmann K."/>
            <person name="Huptas C."/>
            <person name="Doll E."/>
            <person name="Scherer S."/>
            <person name="Wenning M."/>
        </authorList>
    </citation>
    <scope>NUCLEOTIDE SEQUENCE [LARGE SCALE GENOMIC DNA]</scope>
    <source>
        <strain evidence="13 15">DSM 17515</strain>
    </source>
</reference>
<evidence type="ECO:0000313" key="15">
    <source>
        <dbReference type="Proteomes" id="UP000317267"/>
    </source>
</evidence>
<evidence type="ECO:0000256" key="4">
    <source>
        <dbReference type="ARBA" id="ARBA00022448"/>
    </source>
</evidence>
<feature type="domain" description="ABC transmembrane type-1" evidence="11">
    <location>
        <begin position="22"/>
        <end position="210"/>
    </location>
</feature>
<dbReference type="AlphaFoldDB" id="A0A1H1GRC7"/>
<dbReference type="EMBL" id="VFES01000015">
    <property type="protein sequence ID" value="TWR63539.1"/>
    <property type="molecule type" value="Genomic_DNA"/>
</dbReference>
<evidence type="ECO:0000313" key="12">
    <source>
        <dbReference type="EMBL" id="SDR15426.1"/>
    </source>
</evidence>
<evidence type="ECO:0000256" key="2">
    <source>
        <dbReference type="ARBA" id="ARBA00004429"/>
    </source>
</evidence>
<comment type="subcellular location">
    <subcellularLocation>
        <location evidence="2">Cell inner membrane</location>
        <topology evidence="2">Multi-pass membrane protein</topology>
    </subcellularLocation>
    <subcellularLocation>
        <location evidence="10">Cell membrane</location>
        <topology evidence="10">Multi-pass membrane protein</topology>
    </subcellularLocation>
</comment>
<dbReference type="EMBL" id="FNKM01000002">
    <property type="protein sequence ID" value="SDR15426.1"/>
    <property type="molecule type" value="Genomic_DNA"/>
</dbReference>
<evidence type="ECO:0000256" key="7">
    <source>
        <dbReference type="ARBA" id="ARBA00022970"/>
    </source>
</evidence>
<evidence type="ECO:0000313" key="13">
    <source>
        <dbReference type="EMBL" id="TWR63539.1"/>
    </source>
</evidence>
<dbReference type="InterPro" id="IPR043429">
    <property type="entry name" value="ArtM/GltK/GlnP/TcyL/YhdX-like"/>
</dbReference>
<name>A0A1H1GRC7_9PSED</name>
<dbReference type="Pfam" id="PF00528">
    <property type="entry name" value="BPD_transp_1"/>
    <property type="match status" value="1"/>
</dbReference>
<dbReference type="Gene3D" id="1.10.3720.10">
    <property type="entry name" value="MetI-like"/>
    <property type="match status" value="1"/>
</dbReference>
<dbReference type="Proteomes" id="UP000317267">
    <property type="component" value="Unassembled WGS sequence"/>
</dbReference>
<reference evidence="12 14" key="1">
    <citation type="submission" date="2016-10" db="EMBL/GenBank/DDBJ databases">
        <authorList>
            <person name="Varghese N."/>
            <person name="Submissions S."/>
        </authorList>
    </citation>
    <scope>NUCLEOTIDE SEQUENCE [LARGE SCALE GENOMIC DNA]</scope>
    <source>
        <strain evidence="12 14">BS2976</strain>
    </source>
</reference>
<dbReference type="NCBIfam" id="TIGR01726">
    <property type="entry name" value="HEQRo_perm_3TM"/>
    <property type="match status" value="1"/>
</dbReference>
<dbReference type="GO" id="GO:0006865">
    <property type="term" value="P:amino acid transport"/>
    <property type="evidence" value="ECO:0007669"/>
    <property type="project" value="UniProtKB-KW"/>
</dbReference>
<feature type="transmembrane region" description="Helical" evidence="10">
    <location>
        <begin position="189"/>
        <end position="206"/>
    </location>
</feature>
<dbReference type="PANTHER" id="PTHR30614">
    <property type="entry name" value="MEMBRANE COMPONENT OF AMINO ACID ABC TRANSPORTER"/>
    <property type="match status" value="1"/>
</dbReference>
<dbReference type="Proteomes" id="UP000198740">
    <property type="component" value="Unassembled WGS sequence"/>
</dbReference>
<keyword evidence="8 10" id="KW-1133">Transmembrane helix</keyword>
<dbReference type="CDD" id="cd06261">
    <property type="entry name" value="TM_PBP2"/>
    <property type="match status" value="1"/>
</dbReference>
<dbReference type="GO" id="GO:0043190">
    <property type="term" value="C:ATP-binding cassette (ABC) transporter complex"/>
    <property type="evidence" value="ECO:0007669"/>
    <property type="project" value="InterPro"/>
</dbReference>
<comment type="function">
    <text evidence="1">Part of the binding-protein-dependent transport system for glutamine; probably responsible for the translocation of the substrate across the membrane.</text>
</comment>
<dbReference type="RefSeq" id="WP_090403352.1">
    <property type="nucleotide sequence ID" value="NZ_CAUSAB010000027.1"/>
</dbReference>
<evidence type="ECO:0000256" key="1">
    <source>
        <dbReference type="ARBA" id="ARBA00003159"/>
    </source>
</evidence>
<evidence type="ECO:0000256" key="3">
    <source>
        <dbReference type="ARBA" id="ARBA00010072"/>
    </source>
</evidence>
<dbReference type="SUPFAM" id="SSF161098">
    <property type="entry name" value="MetI-like"/>
    <property type="match status" value="1"/>
</dbReference>
<evidence type="ECO:0000259" key="11">
    <source>
        <dbReference type="PROSITE" id="PS50928"/>
    </source>
</evidence>
<keyword evidence="4 10" id="KW-0813">Transport</keyword>
<dbReference type="InterPro" id="IPR010065">
    <property type="entry name" value="AA_ABC_transptr_permease_3TM"/>
</dbReference>
<accession>A0A1H1GRC7</accession>
<dbReference type="InterPro" id="IPR035906">
    <property type="entry name" value="MetI-like_sf"/>
</dbReference>
<dbReference type="PROSITE" id="PS50928">
    <property type="entry name" value="ABC_TM1"/>
    <property type="match status" value="1"/>
</dbReference>
<comment type="caution">
    <text evidence="13">The sequence shown here is derived from an EMBL/GenBank/DDBJ whole genome shotgun (WGS) entry which is preliminary data.</text>
</comment>
<evidence type="ECO:0000256" key="5">
    <source>
        <dbReference type="ARBA" id="ARBA00022475"/>
    </source>
</evidence>
<dbReference type="InterPro" id="IPR000515">
    <property type="entry name" value="MetI-like"/>
</dbReference>
<comment type="similarity">
    <text evidence="3">Belongs to the binding-protein-dependent transport system permease family. HisMQ subfamily.</text>
</comment>
<organism evidence="13 15">
    <name type="scientific">Pseudomonas grimontii</name>
    <dbReference type="NCBI Taxonomy" id="129847"/>
    <lineage>
        <taxon>Bacteria</taxon>
        <taxon>Pseudomonadati</taxon>
        <taxon>Pseudomonadota</taxon>
        <taxon>Gammaproteobacteria</taxon>
        <taxon>Pseudomonadales</taxon>
        <taxon>Pseudomonadaceae</taxon>
        <taxon>Pseudomonas</taxon>
    </lineage>
</organism>
<protein>
    <submittedName>
        <fullName evidence="12">Amino acid ABC transporter membrane protein 2, PAAT family</fullName>
    </submittedName>
    <submittedName>
        <fullName evidence="13">Amino acid ABC transporter permease</fullName>
    </submittedName>
</protein>
<keyword evidence="14" id="KW-1185">Reference proteome</keyword>
<proteinExistence type="inferred from homology"/>
<dbReference type="OrthoDB" id="9809799at2"/>
<evidence type="ECO:0000313" key="14">
    <source>
        <dbReference type="Proteomes" id="UP000198740"/>
    </source>
</evidence>
<evidence type="ECO:0000256" key="10">
    <source>
        <dbReference type="RuleBase" id="RU363032"/>
    </source>
</evidence>
<evidence type="ECO:0000256" key="8">
    <source>
        <dbReference type="ARBA" id="ARBA00022989"/>
    </source>
</evidence>
<feature type="transmembrane region" description="Helical" evidence="10">
    <location>
        <begin position="60"/>
        <end position="81"/>
    </location>
</feature>
<sequence length="220" mass="24560">MYESPSWLHELWIARDTLWAGFQTSIYCSVLAIIFGTLIGIFAGLVLTYGKFWMRAPFRLYVDLIRGTPVFVLVLACFYMLPALGWKISAFQAGAVGLTLFCGSHVSEIVRGALQAIPRGQLEAGKAIGLTFRQSLAYVLLPQALRQILPTWVNSSTEIVKASTLLSVIGVAELLLSTQQVIARTFMTLEFYLFAGFLFFVINYAIELFGRYIEKRVALP</sequence>
<dbReference type="GO" id="GO:0022857">
    <property type="term" value="F:transmembrane transporter activity"/>
    <property type="evidence" value="ECO:0007669"/>
    <property type="project" value="InterPro"/>
</dbReference>
<dbReference type="PANTHER" id="PTHR30614:SF20">
    <property type="entry name" value="GLUTAMINE TRANSPORT SYSTEM PERMEASE PROTEIN GLNP"/>
    <property type="match status" value="1"/>
</dbReference>
<gene>
    <name evidence="13" type="ORF">FIV39_22635</name>
    <name evidence="12" type="ORF">SAMN04490186_3653</name>
</gene>
<keyword evidence="6 10" id="KW-0812">Transmembrane</keyword>
<keyword evidence="9 10" id="KW-0472">Membrane</keyword>
<evidence type="ECO:0000256" key="6">
    <source>
        <dbReference type="ARBA" id="ARBA00022692"/>
    </source>
</evidence>
<feature type="transmembrane region" description="Helical" evidence="10">
    <location>
        <begin position="20"/>
        <end position="48"/>
    </location>
</feature>
<keyword evidence="5" id="KW-1003">Cell membrane</keyword>